<dbReference type="SUPFAM" id="SSF100895">
    <property type="entry name" value="Kazal-type serine protease inhibitors"/>
    <property type="match status" value="1"/>
</dbReference>
<dbReference type="PROSITE" id="PS51465">
    <property type="entry name" value="KAZAL_2"/>
    <property type="match status" value="1"/>
</dbReference>
<name>A0AAV8Y7I6_9CUCU</name>
<sequence length="102" mass="11624">MKLVICLPFIVLLFVTVSSAHNIDEIKENDGYYCVCPRIYAPVCASNGRTYGNTCEFTCKKARSLENLSIVTYGRCDDPDHLQNIFKTVREHPLAPVEVYYE</sequence>
<feature type="chain" id="PRO_5043350517" description="Kazal-like domain-containing protein" evidence="1">
    <location>
        <begin position="21"/>
        <end position="102"/>
    </location>
</feature>
<feature type="domain" description="Kazal-like" evidence="2">
    <location>
        <begin position="33"/>
        <end position="78"/>
    </location>
</feature>
<dbReference type="EMBL" id="JANEYF010002432">
    <property type="protein sequence ID" value="KAJ8946553.1"/>
    <property type="molecule type" value="Genomic_DNA"/>
</dbReference>
<accession>A0AAV8Y7I6</accession>
<comment type="caution">
    <text evidence="3">The sequence shown here is derived from an EMBL/GenBank/DDBJ whole genome shotgun (WGS) entry which is preliminary data.</text>
</comment>
<dbReference type="SMART" id="SM00280">
    <property type="entry name" value="KAZAL"/>
    <property type="match status" value="1"/>
</dbReference>
<dbReference type="InterPro" id="IPR036058">
    <property type="entry name" value="Kazal_dom_sf"/>
</dbReference>
<proteinExistence type="predicted"/>
<protein>
    <recommendedName>
        <fullName evidence="2">Kazal-like domain-containing protein</fullName>
    </recommendedName>
</protein>
<dbReference type="PANTHER" id="PTHR21131">
    <property type="entry name" value="SERINE-TYPE ENDOPEPTIDASE INHIBITOR"/>
    <property type="match status" value="1"/>
</dbReference>
<dbReference type="PANTHER" id="PTHR21131:SF0">
    <property type="entry name" value="GEO10195P1-RELATED"/>
    <property type="match status" value="1"/>
</dbReference>
<dbReference type="Proteomes" id="UP001162156">
    <property type="component" value="Unassembled WGS sequence"/>
</dbReference>
<evidence type="ECO:0000313" key="3">
    <source>
        <dbReference type="EMBL" id="KAJ8946553.1"/>
    </source>
</evidence>
<dbReference type="PROSITE" id="PS00282">
    <property type="entry name" value="KAZAL_1"/>
    <property type="match status" value="1"/>
</dbReference>
<feature type="signal peptide" evidence="1">
    <location>
        <begin position="1"/>
        <end position="20"/>
    </location>
</feature>
<evidence type="ECO:0000313" key="4">
    <source>
        <dbReference type="Proteomes" id="UP001162156"/>
    </source>
</evidence>
<gene>
    <name evidence="3" type="ORF">NQ314_008867</name>
</gene>
<dbReference type="Pfam" id="PF00050">
    <property type="entry name" value="Kazal_1"/>
    <property type="match status" value="1"/>
</dbReference>
<dbReference type="Gene3D" id="3.30.60.30">
    <property type="match status" value="1"/>
</dbReference>
<dbReference type="CDD" id="cd00104">
    <property type="entry name" value="KAZAL_FS"/>
    <property type="match status" value="1"/>
</dbReference>
<dbReference type="InterPro" id="IPR053265">
    <property type="entry name" value="Serpin"/>
</dbReference>
<evidence type="ECO:0000259" key="2">
    <source>
        <dbReference type="PROSITE" id="PS51465"/>
    </source>
</evidence>
<keyword evidence="1" id="KW-0732">Signal</keyword>
<keyword evidence="4" id="KW-1185">Reference proteome</keyword>
<reference evidence="3" key="1">
    <citation type="journal article" date="2023" name="Insect Mol. Biol.">
        <title>Genome sequencing provides insights into the evolution of gene families encoding plant cell wall-degrading enzymes in longhorned beetles.</title>
        <authorList>
            <person name="Shin N.R."/>
            <person name="Okamura Y."/>
            <person name="Kirsch R."/>
            <person name="Pauchet Y."/>
        </authorList>
    </citation>
    <scope>NUCLEOTIDE SEQUENCE</scope>
    <source>
        <strain evidence="3">RBIC_L_NR</strain>
    </source>
</reference>
<dbReference type="AlphaFoldDB" id="A0AAV8Y7I6"/>
<evidence type="ECO:0000256" key="1">
    <source>
        <dbReference type="SAM" id="SignalP"/>
    </source>
</evidence>
<organism evidence="3 4">
    <name type="scientific">Rhamnusium bicolor</name>
    <dbReference type="NCBI Taxonomy" id="1586634"/>
    <lineage>
        <taxon>Eukaryota</taxon>
        <taxon>Metazoa</taxon>
        <taxon>Ecdysozoa</taxon>
        <taxon>Arthropoda</taxon>
        <taxon>Hexapoda</taxon>
        <taxon>Insecta</taxon>
        <taxon>Pterygota</taxon>
        <taxon>Neoptera</taxon>
        <taxon>Endopterygota</taxon>
        <taxon>Coleoptera</taxon>
        <taxon>Polyphaga</taxon>
        <taxon>Cucujiformia</taxon>
        <taxon>Chrysomeloidea</taxon>
        <taxon>Cerambycidae</taxon>
        <taxon>Lepturinae</taxon>
        <taxon>Rhagiini</taxon>
        <taxon>Rhamnusium</taxon>
    </lineage>
</organism>
<dbReference type="InterPro" id="IPR002350">
    <property type="entry name" value="Kazal_dom"/>
</dbReference>